<protein>
    <submittedName>
        <fullName evidence="2">DivIVA domain-containing protein</fullName>
    </submittedName>
</protein>
<dbReference type="RefSeq" id="WP_328373935.1">
    <property type="nucleotide sequence ID" value="NZ_CP107936.1"/>
</dbReference>
<organism evidence="2 3">
    <name type="scientific">Micromonospora zamorensis</name>
    <dbReference type="NCBI Taxonomy" id="709883"/>
    <lineage>
        <taxon>Bacteria</taxon>
        <taxon>Bacillati</taxon>
        <taxon>Actinomycetota</taxon>
        <taxon>Actinomycetes</taxon>
        <taxon>Micromonosporales</taxon>
        <taxon>Micromonosporaceae</taxon>
        <taxon>Micromonospora</taxon>
    </lineage>
</organism>
<keyword evidence="3" id="KW-1185">Reference proteome</keyword>
<sequence length="100" mass="11187">MNAKSQGPGPSTGGTTYRSTSYTGLLPWQVRERRFPPTGFGRRGLNPDDVYAFLDRVAVDMAAVYAALAESRRETARIKAGLRRWQTDQARARNERGQAR</sequence>
<dbReference type="NCBIfam" id="TIGR03544">
    <property type="entry name" value="DivI1A_domain"/>
    <property type="match status" value="1"/>
</dbReference>
<dbReference type="Gene3D" id="6.10.250.660">
    <property type="match status" value="1"/>
</dbReference>
<feature type="compositionally biased region" description="Low complexity" evidence="1">
    <location>
        <begin position="7"/>
        <end position="20"/>
    </location>
</feature>
<evidence type="ECO:0000313" key="3">
    <source>
        <dbReference type="Proteomes" id="UP001346877"/>
    </source>
</evidence>
<accession>A0ABZ1PJV8</accession>
<feature type="region of interest" description="Disordered" evidence="1">
    <location>
        <begin position="1"/>
        <end position="20"/>
    </location>
</feature>
<name>A0ABZ1PJV8_9ACTN</name>
<evidence type="ECO:0000256" key="1">
    <source>
        <dbReference type="SAM" id="MobiDB-lite"/>
    </source>
</evidence>
<evidence type="ECO:0000313" key="2">
    <source>
        <dbReference type="EMBL" id="WUI84085.1"/>
    </source>
</evidence>
<dbReference type="InterPro" id="IPR019933">
    <property type="entry name" value="DivIVA_domain"/>
</dbReference>
<proteinExistence type="predicted"/>
<dbReference type="Proteomes" id="UP001346877">
    <property type="component" value="Chromosome"/>
</dbReference>
<dbReference type="EMBL" id="CP107941">
    <property type="protein sequence ID" value="WUI84085.1"/>
    <property type="molecule type" value="Genomic_DNA"/>
</dbReference>
<gene>
    <name evidence="2" type="ORF">OG375_07130</name>
</gene>
<reference evidence="2 3" key="1">
    <citation type="submission" date="2022-10" db="EMBL/GenBank/DDBJ databases">
        <title>The complete genomes of actinobacterial strains from the NBC collection.</title>
        <authorList>
            <person name="Joergensen T.S."/>
            <person name="Alvarez Arevalo M."/>
            <person name="Sterndorff E.B."/>
            <person name="Faurdal D."/>
            <person name="Vuksanovic O."/>
            <person name="Mourched A.-S."/>
            <person name="Charusanti P."/>
            <person name="Shaw S."/>
            <person name="Blin K."/>
            <person name="Weber T."/>
        </authorList>
    </citation>
    <scope>NUCLEOTIDE SEQUENCE [LARGE SCALE GENOMIC DNA]</scope>
    <source>
        <strain evidence="2 3">NBC_00396</strain>
    </source>
</reference>